<reference evidence="2 3" key="1">
    <citation type="submission" date="2024-08" db="EMBL/GenBank/DDBJ databases">
        <title>Insights into the chromosomal genome structure of Flemingia macrophylla.</title>
        <authorList>
            <person name="Ding Y."/>
            <person name="Zhao Y."/>
            <person name="Bi W."/>
            <person name="Wu M."/>
            <person name="Zhao G."/>
            <person name="Gong Y."/>
            <person name="Li W."/>
            <person name="Zhang P."/>
        </authorList>
    </citation>
    <scope>NUCLEOTIDE SEQUENCE [LARGE SCALE GENOMIC DNA]</scope>
    <source>
        <strain evidence="2">DYQJB</strain>
        <tissue evidence="2">Leaf</tissue>
    </source>
</reference>
<feature type="region of interest" description="Disordered" evidence="1">
    <location>
        <begin position="1"/>
        <end position="23"/>
    </location>
</feature>
<dbReference type="AlphaFoldDB" id="A0ABD1NB33"/>
<name>A0ABD1NB33_9FABA</name>
<organism evidence="2 3">
    <name type="scientific">Flemingia macrophylla</name>
    <dbReference type="NCBI Taxonomy" id="520843"/>
    <lineage>
        <taxon>Eukaryota</taxon>
        <taxon>Viridiplantae</taxon>
        <taxon>Streptophyta</taxon>
        <taxon>Embryophyta</taxon>
        <taxon>Tracheophyta</taxon>
        <taxon>Spermatophyta</taxon>
        <taxon>Magnoliopsida</taxon>
        <taxon>eudicotyledons</taxon>
        <taxon>Gunneridae</taxon>
        <taxon>Pentapetalae</taxon>
        <taxon>rosids</taxon>
        <taxon>fabids</taxon>
        <taxon>Fabales</taxon>
        <taxon>Fabaceae</taxon>
        <taxon>Papilionoideae</taxon>
        <taxon>50 kb inversion clade</taxon>
        <taxon>NPAAA clade</taxon>
        <taxon>indigoferoid/millettioid clade</taxon>
        <taxon>Phaseoleae</taxon>
        <taxon>Flemingia</taxon>
    </lineage>
</organism>
<evidence type="ECO:0000313" key="3">
    <source>
        <dbReference type="Proteomes" id="UP001603857"/>
    </source>
</evidence>
<sequence length="66" mass="6944">MWDVADGAGDMISMHSSIEGGEDGLGRRKGALLQGEAQVGAIGVKEEEDLSPRKCARLTIREGQGC</sequence>
<evidence type="ECO:0000256" key="1">
    <source>
        <dbReference type="SAM" id="MobiDB-lite"/>
    </source>
</evidence>
<gene>
    <name evidence="2" type="ORF">Fmac_006604</name>
</gene>
<proteinExistence type="predicted"/>
<dbReference type="Proteomes" id="UP001603857">
    <property type="component" value="Unassembled WGS sequence"/>
</dbReference>
<comment type="caution">
    <text evidence="2">The sequence shown here is derived from an EMBL/GenBank/DDBJ whole genome shotgun (WGS) entry which is preliminary data.</text>
</comment>
<protein>
    <submittedName>
        <fullName evidence="2">Uncharacterized protein</fullName>
    </submittedName>
</protein>
<keyword evidence="3" id="KW-1185">Reference proteome</keyword>
<accession>A0ABD1NB33</accession>
<evidence type="ECO:0000313" key="2">
    <source>
        <dbReference type="EMBL" id="KAL2345319.1"/>
    </source>
</evidence>
<dbReference type="EMBL" id="JBGMDY010000002">
    <property type="protein sequence ID" value="KAL2345319.1"/>
    <property type="molecule type" value="Genomic_DNA"/>
</dbReference>